<protein>
    <submittedName>
        <fullName evidence="3">Peptidase</fullName>
    </submittedName>
</protein>
<evidence type="ECO:0000259" key="2">
    <source>
        <dbReference type="Pfam" id="PF05569"/>
    </source>
</evidence>
<evidence type="ECO:0000313" key="3">
    <source>
        <dbReference type="EMBL" id="KGM97185.1"/>
    </source>
</evidence>
<feature type="transmembrane region" description="Helical" evidence="1">
    <location>
        <begin position="37"/>
        <end position="59"/>
    </location>
</feature>
<feature type="domain" description="Peptidase M56" evidence="2">
    <location>
        <begin position="8"/>
        <end position="288"/>
    </location>
</feature>
<keyword evidence="1" id="KW-0812">Transmembrane</keyword>
<dbReference type="Pfam" id="PF05569">
    <property type="entry name" value="Peptidase_M56"/>
    <property type="match status" value="1"/>
</dbReference>
<evidence type="ECO:0000256" key="1">
    <source>
        <dbReference type="SAM" id="Phobius"/>
    </source>
</evidence>
<dbReference type="CDD" id="cd07341">
    <property type="entry name" value="M56_BlaR1_MecR1_like"/>
    <property type="match status" value="1"/>
</dbReference>
<reference evidence="3 4" key="1">
    <citation type="submission" date="2014-01" db="EMBL/GenBank/DDBJ databases">
        <title>Plasmidome dynamics in the species complex Clostridium novyi sensu lato converts strains of independent lineages into distinctly different pathogens.</title>
        <authorList>
            <person name="Skarin H."/>
            <person name="Segerman B."/>
        </authorList>
    </citation>
    <scope>NUCLEOTIDE SEQUENCE [LARGE SCALE GENOMIC DNA]</scope>
    <source>
        <strain evidence="3 4">DC5</strain>
    </source>
</reference>
<sequence length="377" mass="43683">MEKFILNFIHTSFIGSIWIILLMVLRKCLSKKYSENFIYYMWLLIIVKLIIPFKIPIYLSMEIYNVFDSISLDKIKEQVLLQQRSVNVQGNISIIMIVVYIWFIGIILASSYYIYSYLKFIKNIKCFSYEVTDEELVNIYNGLTCKFKINKKISLKYYNGISSPFGVGILNPSVILPKDFYNPTELKIILTHELMHFKKNDLLYKSLLVVVKIVYWFNPLVYVMCNIINLDCELACDESLLKNSGIEERKLYAMTLINSIRVSNKFILKSDMVTSFNNSKNILKRRIVNMLNLKKKKRGIIVGTICAIIMTSSLISVNVFVEKAGKKLSGNSCEVITDTSIKKEKSKININSNDNSKVLYEYKTHCNMPEGSTFKNK</sequence>
<name>A0A0A0ICA2_CLOBO</name>
<organism evidence="3 4">
    <name type="scientific">Clostridium botulinum C/D str. DC5</name>
    <dbReference type="NCBI Taxonomy" id="1443128"/>
    <lineage>
        <taxon>Bacteria</taxon>
        <taxon>Bacillati</taxon>
        <taxon>Bacillota</taxon>
        <taxon>Clostridia</taxon>
        <taxon>Eubacteriales</taxon>
        <taxon>Clostridiaceae</taxon>
        <taxon>Clostridium</taxon>
    </lineage>
</organism>
<accession>A0A0A0ICA2</accession>
<evidence type="ECO:0000313" key="4">
    <source>
        <dbReference type="Proteomes" id="UP000030014"/>
    </source>
</evidence>
<feature type="transmembrane region" description="Helical" evidence="1">
    <location>
        <begin position="92"/>
        <end position="115"/>
    </location>
</feature>
<dbReference type="AlphaFoldDB" id="A0A0A0ICA2"/>
<feature type="transmembrane region" description="Helical" evidence="1">
    <location>
        <begin position="300"/>
        <end position="321"/>
    </location>
</feature>
<dbReference type="PANTHER" id="PTHR34978">
    <property type="entry name" value="POSSIBLE SENSOR-TRANSDUCER PROTEIN BLAR"/>
    <property type="match status" value="1"/>
</dbReference>
<dbReference type="PANTHER" id="PTHR34978:SF3">
    <property type="entry name" value="SLR0241 PROTEIN"/>
    <property type="match status" value="1"/>
</dbReference>
<gene>
    <name evidence="3" type="ORF">Z955_12375</name>
</gene>
<feature type="transmembrane region" description="Helical" evidence="1">
    <location>
        <begin position="6"/>
        <end position="25"/>
    </location>
</feature>
<dbReference type="Proteomes" id="UP000030014">
    <property type="component" value="Unassembled WGS sequence"/>
</dbReference>
<dbReference type="RefSeq" id="WP_039259838.1">
    <property type="nucleotide sequence ID" value="NZ_JDRY01000068.1"/>
</dbReference>
<proteinExistence type="predicted"/>
<keyword evidence="1" id="KW-1133">Transmembrane helix</keyword>
<comment type="caution">
    <text evidence="3">The sequence shown here is derived from an EMBL/GenBank/DDBJ whole genome shotgun (WGS) entry which is preliminary data.</text>
</comment>
<dbReference type="InterPro" id="IPR052173">
    <property type="entry name" value="Beta-lactam_resp_regulator"/>
</dbReference>
<dbReference type="EMBL" id="JDRY01000068">
    <property type="protein sequence ID" value="KGM97185.1"/>
    <property type="molecule type" value="Genomic_DNA"/>
</dbReference>
<dbReference type="InterPro" id="IPR008756">
    <property type="entry name" value="Peptidase_M56"/>
</dbReference>
<keyword evidence="1" id="KW-0472">Membrane</keyword>